<keyword evidence="7" id="KW-1185">Reference proteome</keyword>
<keyword evidence="4" id="KW-1133">Transmembrane helix</keyword>
<dbReference type="eggNOG" id="COG0204">
    <property type="taxonomic scope" value="Bacteria"/>
</dbReference>
<evidence type="ECO:0000256" key="1">
    <source>
        <dbReference type="ARBA" id="ARBA00005189"/>
    </source>
</evidence>
<comment type="pathway">
    <text evidence="1">Lipid metabolism.</text>
</comment>
<evidence type="ECO:0000256" key="4">
    <source>
        <dbReference type="SAM" id="Phobius"/>
    </source>
</evidence>
<proteinExistence type="predicted"/>
<dbReference type="KEGG" id="csa:Csal_0455"/>
<dbReference type="HOGENOM" id="CLU_027938_5_0_6"/>
<dbReference type="GO" id="GO:0006654">
    <property type="term" value="P:phosphatidic acid biosynthetic process"/>
    <property type="evidence" value="ECO:0007669"/>
    <property type="project" value="TreeGrafter"/>
</dbReference>
<dbReference type="AlphaFoldDB" id="Q1R0E1"/>
<sequence length="251" mass="27928">MNVLRSVLFYAGYFLALLVSGLCLLPIAPLVPLFSRFRLLNLHNRFILRWFAIACGVRYHVRGRENVPEGPCVVLANHQSEWETLFLQLLKVPICTVLKRELLNLPVFGWGLRLIKPIALDRSRPSRAMRMVLEQGMQRLSEGLSVLIFPEGTRVAPGQRKRYNKSGVVIACRAGVPVLPVAHNAGEHWPGKHWVKKPGHLNVVVGAPIETQGRSAEDVLAEVEHWIEAQLTEISAVPRPAAEGEAAKVPA</sequence>
<dbReference type="SMART" id="SM00563">
    <property type="entry name" value="PlsC"/>
    <property type="match status" value="1"/>
</dbReference>
<dbReference type="EMBL" id="CP000285">
    <property type="protein sequence ID" value="ABE57817.1"/>
    <property type="molecule type" value="Genomic_DNA"/>
</dbReference>
<accession>Q1R0E1</accession>
<dbReference type="PANTHER" id="PTHR10434:SF40">
    <property type="entry name" value="1-ACYL-SN-GLYCEROL-3-PHOSPHATE ACYLTRANSFERASE"/>
    <property type="match status" value="1"/>
</dbReference>
<keyword evidence="3 6" id="KW-0012">Acyltransferase</keyword>
<organism evidence="6 7">
    <name type="scientific">Chromohalobacter israelensis (strain ATCC BAA-138 / DSM 3043 / CIP 106854 / NCIMB 13768 / 1H11)</name>
    <name type="common">Chromohalobacter salexigens</name>
    <dbReference type="NCBI Taxonomy" id="290398"/>
    <lineage>
        <taxon>Bacteria</taxon>
        <taxon>Pseudomonadati</taxon>
        <taxon>Pseudomonadota</taxon>
        <taxon>Gammaproteobacteria</taxon>
        <taxon>Oceanospirillales</taxon>
        <taxon>Halomonadaceae</taxon>
        <taxon>Chromohalobacter</taxon>
    </lineage>
</organism>
<dbReference type="SUPFAM" id="SSF69593">
    <property type="entry name" value="Glycerol-3-phosphate (1)-acyltransferase"/>
    <property type="match status" value="1"/>
</dbReference>
<name>Q1R0E1_CHRI1</name>
<dbReference type="GeneID" id="95333207"/>
<dbReference type="PANTHER" id="PTHR10434">
    <property type="entry name" value="1-ACYL-SN-GLYCEROL-3-PHOSPHATE ACYLTRANSFERASE"/>
    <property type="match status" value="1"/>
</dbReference>
<dbReference type="GO" id="GO:0003841">
    <property type="term" value="F:1-acylglycerol-3-phosphate O-acyltransferase activity"/>
    <property type="evidence" value="ECO:0007669"/>
    <property type="project" value="TreeGrafter"/>
</dbReference>
<evidence type="ECO:0000313" key="7">
    <source>
        <dbReference type="Proteomes" id="UP000000239"/>
    </source>
</evidence>
<dbReference type="OrthoDB" id="9812274at2"/>
<dbReference type="RefSeq" id="WP_011505763.1">
    <property type="nucleotide sequence ID" value="NC_007963.1"/>
</dbReference>
<evidence type="ECO:0000256" key="2">
    <source>
        <dbReference type="ARBA" id="ARBA00022679"/>
    </source>
</evidence>
<dbReference type="Proteomes" id="UP000000239">
    <property type="component" value="Chromosome"/>
</dbReference>
<evidence type="ECO:0000256" key="3">
    <source>
        <dbReference type="ARBA" id="ARBA00023315"/>
    </source>
</evidence>
<feature type="domain" description="Phospholipid/glycerol acyltransferase" evidence="5">
    <location>
        <begin position="72"/>
        <end position="186"/>
    </location>
</feature>
<feature type="transmembrane region" description="Helical" evidence="4">
    <location>
        <begin position="12"/>
        <end position="35"/>
    </location>
</feature>
<dbReference type="Pfam" id="PF01553">
    <property type="entry name" value="Acyltransferase"/>
    <property type="match status" value="1"/>
</dbReference>
<protein>
    <submittedName>
        <fullName evidence="6">Phospholipid/glycerol acyltransferase</fullName>
    </submittedName>
</protein>
<dbReference type="CDD" id="cd07989">
    <property type="entry name" value="LPLAT_AGPAT-like"/>
    <property type="match status" value="1"/>
</dbReference>
<keyword evidence="4" id="KW-0472">Membrane</keyword>
<dbReference type="InterPro" id="IPR002123">
    <property type="entry name" value="Plipid/glycerol_acylTrfase"/>
</dbReference>
<keyword evidence="4" id="KW-0812">Transmembrane</keyword>
<gene>
    <name evidence="6" type="ordered locus">Csal_0455</name>
</gene>
<evidence type="ECO:0000259" key="5">
    <source>
        <dbReference type="SMART" id="SM00563"/>
    </source>
</evidence>
<keyword evidence="2 6" id="KW-0808">Transferase</keyword>
<reference evidence="6 7" key="1">
    <citation type="journal article" date="2011" name="Stand. Genomic Sci.">
        <title>Complete genome sequence of the halophilic and highly halotolerant Chromohalobacter salexigens type strain (1H11(T)).</title>
        <authorList>
            <person name="Copeland A."/>
            <person name="O'Connor K."/>
            <person name="Lucas S."/>
            <person name="Lapidus A."/>
            <person name="Berry K.W."/>
            <person name="Detter J.C."/>
            <person name="Del Rio T.G."/>
            <person name="Hammon N."/>
            <person name="Dalin E."/>
            <person name="Tice H."/>
            <person name="Pitluck S."/>
            <person name="Bruce D."/>
            <person name="Goodwin L."/>
            <person name="Han C."/>
            <person name="Tapia R."/>
            <person name="Saunders E."/>
            <person name="Schmutz J."/>
            <person name="Brettin T."/>
            <person name="Larimer F."/>
            <person name="Land M."/>
            <person name="Hauser L."/>
            <person name="Vargas C."/>
            <person name="Nieto J.J."/>
            <person name="Kyrpides N.C."/>
            <person name="Ivanova N."/>
            <person name="Goker M."/>
            <person name="Klenk H.P."/>
            <person name="Csonka L.N."/>
            <person name="Woyke T."/>
        </authorList>
    </citation>
    <scope>NUCLEOTIDE SEQUENCE [LARGE SCALE GENOMIC DNA]</scope>
    <source>
        <strain evidence="7">ATCC BAA-138 / DSM 3043 / CIP 106854 / NCIMB 13768 / 1H11</strain>
    </source>
</reference>
<evidence type="ECO:0000313" key="6">
    <source>
        <dbReference type="EMBL" id="ABE57817.1"/>
    </source>
</evidence>
<dbReference type="STRING" id="290398.Csal_0455"/>